<dbReference type="PANTHER" id="PTHR30061">
    <property type="entry name" value="MALTOSE-BINDING PERIPLASMIC PROTEIN"/>
    <property type="match status" value="1"/>
</dbReference>
<protein>
    <submittedName>
        <fullName evidence="5">Sugar ABC transporter substrate-binding protein</fullName>
    </submittedName>
</protein>
<dbReference type="Pfam" id="PF01547">
    <property type="entry name" value="SBP_bac_1"/>
    <property type="match status" value="1"/>
</dbReference>
<keyword evidence="6" id="KW-1185">Reference proteome</keyword>
<dbReference type="SUPFAM" id="SSF53850">
    <property type="entry name" value="Periplasmic binding protein-like II"/>
    <property type="match status" value="1"/>
</dbReference>
<dbReference type="InterPro" id="IPR006059">
    <property type="entry name" value="SBP"/>
</dbReference>
<organism evidence="5 6">
    <name type="scientific">Streptomonospora halophila</name>
    <dbReference type="NCBI Taxonomy" id="427369"/>
    <lineage>
        <taxon>Bacteria</taxon>
        <taxon>Bacillati</taxon>
        <taxon>Actinomycetota</taxon>
        <taxon>Actinomycetes</taxon>
        <taxon>Streptosporangiales</taxon>
        <taxon>Nocardiopsidaceae</taxon>
        <taxon>Streptomonospora</taxon>
    </lineage>
</organism>
<accession>A0ABP9GL34</accession>
<reference evidence="6" key="1">
    <citation type="journal article" date="2019" name="Int. J. Syst. Evol. Microbiol.">
        <title>The Global Catalogue of Microorganisms (GCM) 10K type strain sequencing project: providing services to taxonomists for standard genome sequencing and annotation.</title>
        <authorList>
            <consortium name="The Broad Institute Genomics Platform"/>
            <consortium name="The Broad Institute Genome Sequencing Center for Infectious Disease"/>
            <person name="Wu L."/>
            <person name="Ma J."/>
        </authorList>
    </citation>
    <scope>NUCLEOTIDE SEQUENCE [LARGE SCALE GENOMIC DNA]</scope>
    <source>
        <strain evidence="6">JCM 18123</strain>
    </source>
</reference>
<sequence>MARTRARRPQAAAAAAALALLATACGGGSGGGSGGETLDVWIMEGTHPDATAYFDRVAEDFRDETGARVNVEFVPWADAHDKFTTAIAGNTLPDVAEVGTTWTPEFAGAGALMDVSERVGSTDAYVPGLTEAGTVEGGLYGVPWYAGVRSVIYRTDVFEDLGIEQPTTWKAMREAALTVAEERDGMTAFPVPGDAVYQALPFVWGSGADIATRSDGRWTSGLDSPEAREGLSFYTGLATEDGLSSTGAATWMETDLQDNFISGDVAMMIGGSWTPAAMLEADPGLKGKIGAFPIPGPDGGYSPSFLGGSHLTISNTTDNPDLAWSYIELLTDDANADRWAEATTYFPGKKKQLEPYTSSDDPLVRPFAEQMSEAGRGLPATENFGKVQGDKVLEAMLQEILTDEATVEEATSRAAEEIEQILNKDS</sequence>
<feature type="chain" id="PRO_5045353255" evidence="4">
    <location>
        <begin position="25"/>
        <end position="426"/>
    </location>
</feature>
<evidence type="ECO:0000313" key="5">
    <source>
        <dbReference type="EMBL" id="GAA4945992.1"/>
    </source>
</evidence>
<gene>
    <name evidence="5" type="ORF">GCM10023224_31660</name>
</gene>
<dbReference type="Gene3D" id="3.40.190.10">
    <property type="entry name" value="Periplasmic binding protein-like II"/>
    <property type="match status" value="2"/>
</dbReference>
<evidence type="ECO:0000256" key="1">
    <source>
        <dbReference type="ARBA" id="ARBA00008520"/>
    </source>
</evidence>
<keyword evidence="2" id="KW-0813">Transport</keyword>
<dbReference type="PROSITE" id="PS51257">
    <property type="entry name" value="PROKAR_LIPOPROTEIN"/>
    <property type="match status" value="1"/>
</dbReference>
<dbReference type="RefSeq" id="WP_345557166.1">
    <property type="nucleotide sequence ID" value="NZ_BAABIK010000017.1"/>
</dbReference>
<dbReference type="EMBL" id="BAABIK010000017">
    <property type="protein sequence ID" value="GAA4945992.1"/>
    <property type="molecule type" value="Genomic_DNA"/>
</dbReference>
<dbReference type="Proteomes" id="UP001499993">
    <property type="component" value="Unassembled WGS sequence"/>
</dbReference>
<name>A0ABP9GL34_9ACTN</name>
<dbReference type="PANTHER" id="PTHR30061:SF50">
    <property type="entry name" value="MALTOSE_MALTODEXTRIN-BINDING PERIPLASMIC PROTEIN"/>
    <property type="match status" value="1"/>
</dbReference>
<evidence type="ECO:0000256" key="3">
    <source>
        <dbReference type="ARBA" id="ARBA00022729"/>
    </source>
</evidence>
<evidence type="ECO:0000256" key="4">
    <source>
        <dbReference type="SAM" id="SignalP"/>
    </source>
</evidence>
<evidence type="ECO:0000313" key="6">
    <source>
        <dbReference type="Proteomes" id="UP001499993"/>
    </source>
</evidence>
<comment type="caution">
    <text evidence="5">The sequence shown here is derived from an EMBL/GenBank/DDBJ whole genome shotgun (WGS) entry which is preliminary data.</text>
</comment>
<keyword evidence="3 4" id="KW-0732">Signal</keyword>
<dbReference type="CDD" id="cd14747">
    <property type="entry name" value="PBP2_MalE"/>
    <property type="match status" value="1"/>
</dbReference>
<proteinExistence type="inferred from homology"/>
<comment type="similarity">
    <text evidence="1">Belongs to the bacterial solute-binding protein 1 family.</text>
</comment>
<feature type="signal peptide" evidence="4">
    <location>
        <begin position="1"/>
        <end position="24"/>
    </location>
</feature>
<evidence type="ECO:0000256" key="2">
    <source>
        <dbReference type="ARBA" id="ARBA00022448"/>
    </source>
</evidence>